<name>X1BT85_9ZZZZ</name>
<reference evidence="1" key="1">
    <citation type="journal article" date="2014" name="Front. Microbiol.">
        <title>High frequency of phylogenetically diverse reductive dehalogenase-homologous genes in deep subseafloor sedimentary metagenomes.</title>
        <authorList>
            <person name="Kawai M."/>
            <person name="Futagami T."/>
            <person name="Toyoda A."/>
            <person name="Takaki Y."/>
            <person name="Nishi S."/>
            <person name="Hori S."/>
            <person name="Arai W."/>
            <person name="Tsubouchi T."/>
            <person name="Morono Y."/>
            <person name="Uchiyama I."/>
            <person name="Ito T."/>
            <person name="Fujiyama A."/>
            <person name="Inagaki F."/>
            <person name="Takami H."/>
        </authorList>
    </citation>
    <scope>NUCLEOTIDE SEQUENCE</scope>
    <source>
        <strain evidence="1">Expedition CK06-06</strain>
    </source>
</reference>
<accession>X1BT85</accession>
<dbReference type="AlphaFoldDB" id="X1BT85"/>
<feature type="non-terminal residue" evidence="1">
    <location>
        <position position="1"/>
    </location>
</feature>
<protein>
    <submittedName>
        <fullName evidence="1">Uncharacterized protein</fullName>
    </submittedName>
</protein>
<evidence type="ECO:0000313" key="1">
    <source>
        <dbReference type="EMBL" id="GAG87398.1"/>
    </source>
</evidence>
<comment type="caution">
    <text evidence="1">The sequence shown here is derived from an EMBL/GenBank/DDBJ whole genome shotgun (WGS) entry which is preliminary data.</text>
</comment>
<organism evidence="1">
    <name type="scientific">marine sediment metagenome</name>
    <dbReference type="NCBI Taxonomy" id="412755"/>
    <lineage>
        <taxon>unclassified sequences</taxon>
        <taxon>metagenomes</taxon>
        <taxon>ecological metagenomes</taxon>
    </lineage>
</organism>
<sequence>AFRVDERVGAEFQANGTFEFFITKFLEGCKDGGPCEHHDD</sequence>
<proteinExistence type="predicted"/>
<dbReference type="EMBL" id="BART01014323">
    <property type="protein sequence ID" value="GAG87398.1"/>
    <property type="molecule type" value="Genomic_DNA"/>
</dbReference>
<gene>
    <name evidence="1" type="ORF">S01H4_28662</name>
</gene>